<protein>
    <submittedName>
        <fullName evidence="1">Uncharacterized protein</fullName>
    </submittedName>
</protein>
<dbReference type="EMBL" id="CAADRP010000813">
    <property type="protein sequence ID" value="VFU32572.1"/>
    <property type="molecule type" value="Genomic_DNA"/>
</dbReference>
<organism evidence="1">
    <name type="scientific">Salix viminalis</name>
    <name type="common">Common osier</name>
    <name type="synonym">Basket willow</name>
    <dbReference type="NCBI Taxonomy" id="40686"/>
    <lineage>
        <taxon>Eukaryota</taxon>
        <taxon>Viridiplantae</taxon>
        <taxon>Streptophyta</taxon>
        <taxon>Embryophyta</taxon>
        <taxon>Tracheophyta</taxon>
        <taxon>Spermatophyta</taxon>
        <taxon>Magnoliopsida</taxon>
        <taxon>eudicotyledons</taxon>
        <taxon>Gunneridae</taxon>
        <taxon>Pentapetalae</taxon>
        <taxon>rosids</taxon>
        <taxon>fabids</taxon>
        <taxon>Malpighiales</taxon>
        <taxon>Salicaceae</taxon>
        <taxon>Saliceae</taxon>
        <taxon>Salix</taxon>
    </lineage>
</organism>
<sequence>MQLSSATCSHSGNQSQTLMFARTDCAENILLNTTWIPILLDYTSDDHRMVGPLTNLSVFISVSLHHKHHGDDGPLYRRCQLVGLWQLRF</sequence>
<evidence type="ECO:0000313" key="1">
    <source>
        <dbReference type="EMBL" id="VFU32572.1"/>
    </source>
</evidence>
<accession>A0A6N2KWF5</accession>
<reference evidence="1" key="1">
    <citation type="submission" date="2019-03" db="EMBL/GenBank/DDBJ databases">
        <authorList>
            <person name="Mank J."/>
            <person name="Almeida P."/>
        </authorList>
    </citation>
    <scope>NUCLEOTIDE SEQUENCE</scope>
    <source>
        <strain evidence="1">78183</strain>
    </source>
</reference>
<proteinExistence type="predicted"/>
<gene>
    <name evidence="1" type="ORF">SVIM_LOCUS143864</name>
</gene>
<dbReference type="AlphaFoldDB" id="A0A6N2KWF5"/>
<name>A0A6N2KWF5_SALVM</name>